<proteinExistence type="predicted"/>
<dbReference type="Pfam" id="PF00753">
    <property type="entry name" value="Lactamase_B"/>
    <property type="match status" value="1"/>
</dbReference>
<name>A0A6H9XPD3_9CORY</name>
<dbReference type="Gene3D" id="3.60.15.10">
    <property type="entry name" value="Ribonuclease Z/Hydroxyacylglutathione hydrolase-like"/>
    <property type="match status" value="1"/>
</dbReference>
<dbReference type="PANTHER" id="PTHR46233:SF1">
    <property type="entry name" value="CONSERVED PROTEIN"/>
    <property type="match status" value="1"/>
</dbReference>
<gene>
    <name evidence="1" type="primary">pksB</name>
    <name evidence="1" type="ORF">NCTC10254_01655</name>
</gene>
<dbReference type="InterPro" id="IPR036866">
    <property type="entry name" value="RibonucZ/Hydroxyglut_hydro"/>
</dbReference>
<dbReference type="EMBL" id="UARK01000012">
    <property type="protein sequence ID" value="SPW29465.1"/>
    <property type="molecule type" value="Genomic_DNA"/>
</dbReference>
<accession>A0A6H9XPD3</accession>
<dbReference type="SMART" id="SM00849">
    <property type="entry name" value="Lactamase_B"/>
    <property type="match status" value="1"/>
</dbReference>
<dbReference type="PANTHER" id="PTHR46233">
    <property type="entry name" value="HYDROXYACYLGLUTATHIONE HYDROLASE GLOC"/>
    <property type="match status" value="1"/>
</dbReference>
<dbReference type="GeneID" id="84574811"/>
<organism evidence="1 2">
    <name type="scientific">Corynebacterium matruchotii</name>
    <dbReference type="NCBI Taxonomy" id="43768"/>
    <lineage>
        <taxon>Bacteria</taxon>
        <taxon>Bacillati</taxon>
        <taxon>Actinomycetota</taxon>
        <taxon>Actinomycetes</taxon>
        <taxon>Mycobacteriales</taxon>
        <taxon>Corynebacteriaceae</taxon>
        <taxon>Corynebacterium</taxon>
    </lineage>
</organism>
<evidence type="ECO:0000313" key="1">
    <source>
        <dbReference type="EMBL" id="SPW29465.1"/>
    </source>
</evidence>
<evidence type="ECO:0000313" key="2">
    <source>
        <dbReference type="Proteomes" id="UP000249886"/>
    </source>
</evidence>
<dbReference type="AlphaFoldDB" id="A0A6H9XPD3"/>
<dbReference type="GO" id="GO:0016787">
    <property type="term" value="F:hydrolase activity"/>
    <property type="evidence" value="ECO:0007669"/>
    <property type="project" value="UniProtKB-KW"/>
</dbReference>
<dbReference type="RefSeq" id="WP_005527367.1">
    <property type="nucleotide sequence ID" value="NZ_CAUSZY010000028.1"/>
</dbReference>
<dbReference type="InterPro" id="IPR051453">
    <property type="entry name" value="MBL_Glyoxalase_II"/>
</dbReference>
<comment type="caution">
    <text evidence="1">The sequence shown here is derived from an EMBL/GenBank/DDBJ whole genome shotgun (WGS) entry which is preliminary data.</text>
</comment>
<dbReference type="EC" id="3.-.-.-" evidence="1"/>
<sequence>MDLKRVSVSDMDNNCYLLFCKGEGLLIDAADDAPRLLGLAAECGVRITKVVTTHAHWDHVRALGEVLAATGAVHYASALDAPELPCGVDVKLSDGDVIEFCGVELPVVVLRGHTAGGVCVVAELGGVPNLFVGDSLFPGGLGKTGSVADFELLFSDVSSRLFDRFSDDAVVWPGHGASTTLGAERGSLGSWWERKW</sequence>
<dbReference type="Proteomes" id="UP000249886">
    <property type="component" value="Unassembled WGS sequence"/>
</dbReference>
<keyword evidence="1" id="KW-0378">Hydrolase</keyword>
<dbReference type="CDD" id="cd06262">
    <property type="entry name" value="metallo-hydrolase-like_MBL-fold"/>
    <property type="match status" value="1"/>
</dbReference>
<reference evidence="1 2" key="1">
    <citation type="submission" date="2018-06" db="EMBL/GenBank/DDBJ databases">
        <authorList>
            <consortium name="Pathogen Informatics"/>
            <person name="Doyle S."/>
        </authorList>
    </citation>
    <scope>NUCLEOTIDE SEQUENCE [LARGE SCALE GENOMIC DNA]</scope>
    <source>
        <strain evidence="1 2">NCTC10254</strain>
    </source>
</reference>
<protein>
    <submittedName>
        <fullName evidence="1">Zn-dependent hydrolase</fullName>
        <ecNumber evidence="1">3.-.-.-</ecNumber>
    </submittedName>
</protein>
<dbReference type="SUPFAM" id="SSF56281">
    <property type="entry name" value="Metallo-hydrolase/oxidoreductase"/>
    <property type="match status" value="1"/>
</dbReference>
<dbReference type="InterPro" id="IPR001279">
    <property type="entry name" value="Metallo-B-lactamas"/>
</dbReference>